<keyword evidence="3" id="KW-0472">Membrane</keyword>
<feature type="domain" description="Penicillin-binding protein dimerisation" evidence="6">
    <location>
        <begin position="73"/>
        <end position="183"/>
    </location>
</feature>
<evidence type="ECO:0000256" key="1">
    <source>
        <dbReference type="ARBA" id="ARBA00004370"/>
    </source>
</evidence>
<dbReference type="InterPro" id="IPR050515">
    <property type="entry name" value="Beta-lactam/transpept"/>
</dbReference>
<dbReference type="GO" id="GO:0004180">
    <property type="term" value="F:carboxypeptidase activity"/>
    <property type="evidence" value="ECO:0007669"/>
    <property type="project" value="UniProtKB-KW"/>
</dbReference>
<sequence length="569" mass="61991">MADARPVSFLQRRTHRERRAPRPPSARAGKSRVIMAMGMFALVYLAIGGRLVLLGMSEPTEAAHYISAKESVAASRPDLVDRNGQILATDIKTASLYAEPRKILDVDEAMEGIASVLPELNNDTVRRRLASKAGFVWLKRELTPRQRVALHDLGIPGLGFLEENSRFYPGGPTASHIVGSVNIDNQGISGMELAVDRSGLSDLQALGFARDRPMEPVALSIDLRAQHVVRDELSKALERYHAIAGVGIVLDVDTGEVIAMSSLPDFDPNDRSQALDSNRFNRASGGVFEMGSVFKGFTVAMALDSGKVTMDDSFDATRPLRVGRRTINDFYGKRRILSVAETFIYSSNIGTAKMMLAAGVETQKAFMKRLGLTSRLKTELPEVATPLLPPKWNELAAITISFGHGISVTPLQTAVATAALVNGGRLIPATFKPRSREEAKALETRVIDERTSAIMRYLFRLNVMSGSGRRAKVPGYVVGGKTGTAEKIENGRYVSNKRRNSFLSAFPMDKPRYVVLVVLDEPKPEREGIGATAGRNTAPVTSAIIRRIAPMLGVLPKFGDESETISIAY</sequence>
<dbReference type="SUPFAM" id="SSF56519">
    <property type="entry name" value="Penicillin binding protein dimerisation domain"/>
    <property type="match status" value="1"/>
</dbReference>
<comment type="subcellular location">
    <subcellularLocation>
        <location evidence="1">Membrane</location>
    </subcellularLocation>
</comment>
<dbReference type="Gene3D" id="3.30.450.330">
    <property type="match status" value="1"/>
</dbReference>
<evidence type="ECO:0000313" key="7">
    <source>
        <dbReference type="EMBL" id="MBA4611096.1"/>
    </source>
</evidence>
<evidence type="ECO:0000256" key="3">
    <source>
        <dbReference type="ARBA" id="ARBA00023136"/>
    </source>
</evidence>
<dbReference type="InterPro" id="IPR001460">
    <property type="entry name" value="PCN-bd_Tpept"/>
</dbReference>
<feature type="region of interest" description="Disordered" evidence="4">
    <location>
        <begin position="1"/>
        <end position="28"/>
    </location>
</feature>
<accession>A0A838XR97</accession>
<comment type="caution">
    <text evidence="7">The sequence shown here is derived from an EMBL/GenBank/DDBJ whole genome shotgun (WGS) entry which is preliminary data.</text>
</comment>
<keyword evidence="2" id="KW-0121">Carboxypeptidase</keyword>
<dbReference type="InterPro" id="IPR012338">
    <property type="entry name" value="Beta-lactam/transpept-like"/>
</dbReference>
<dbReference type="SUPFAM" id="SSF56601">
    <property type="entry name" value="beta-lactamase/transpeptidase-like"/>
    <property type="match status" value="1"/>
</dbReference>
<dbReference type="InterPro" id="IPR005311">
    <property type="entry name" value="PBP_dimer"/>
</dbReference>
<keyword evidence="2" id="KW-0378">Hydrolase</keyword>
<dbReference type="GO" id="GO:0005886">
    <property type="term" value="C:plasma membrane"/>
    <property type="evidence" value="ECO:0007669"/>
    <property type="project" value="TreeGrafter"/>
</dbReference>
<dbReference type="EMBL" id="JACEON010000004">
    <property type="protein sequence ID" value="MBA4611096.1"/>
    <property type="molecule type" value="Genomic_DNA"/>
</dbReference>
<reference evidence="7 8" key="1">
    <citation type="submission" date="2020-07" db="EMBL/GenBank/DDBJ databases">
        <authorList>
            <person name="Li M."/>
        </authorList>
    </citation>
    <scope>NUCLEOTIDE SEQUENCE [LARGE SCALE GENOMIC DNA]</scope>
    <source>
        <strain evidence="7 8">DSM 23284</strain>
    </source>
</reference>
<evidence type="ECO:0000313" key="8">
    <source>
        <dbReference type="Proteomes" id="UP000559404"/>
    </source>
</evidence>
<dbReference type="Gene3D" id="3.90.1310.10">
    <property type="entry name" value="Penicillin-binding protein 2a (Domain 2)"/>
    <property type="match status" value="1"/>
</dbReference>
<reference evidence="7 8" key="2">
    <citation type="submission" date="2020-08" db="EMBL/GenBank/DDBJ databases">
        <title>Stappia taiwanensis sp. nov., isolated from a coastal thermal spring.</title>
        <authorList>
            <person name="Kampfer P."/>
        </authorList>
    </citation>
    <scope>NUCLEOTIDE SEQUENCE [LARGE SCALE GENOMIC DNA]</scope>
    <source>
        <strain evidence="7 8">DSM 23284</strain>
    </source>
</reference>
<organism evidence="7 8">
    <name type="scientific">Stappia taiwanensis</name>
    <dbReference type="NCBI Taxonomy" id="992267"/>
    <lineage>
        <taxon>Bacteria</taxon>
        <taxon>Pseudomonadati</taxon>
        <taxon>Pseudomonadota</taxon>
        <taxon>Alphaproteobacteria</taxon>
        <taxon>Hyphomicrobiales</taxon>
        <taxon>Stappiaceae</taxon>
        <taxon>Stappia</taxon>
    </lineage>
</organism>
<dbReference type="PANTHER" id="PTHR30627">
    <property type="entry name" value="PEPTIDOGLYCAN D,D-TRANSPEPTIDASE"/>
    <property type="match status" value="1"/>
</dbReference>
<dbReference type="Gene3D" id="3.40.710.10">
    <property type="entry name" value="DD-peptidase/beta-lactamase superfamily"/>
    <property type="match status" value="1"/>
</dbReference>
<name>A0A838XR97_9HYPH</name>
<dbReference type="PANTHER" id="PTHR30627:SF1">
    <property type="entry name" value="PEPTIDOGLYCAN D,D-TRANSPEPTIDASE FTSI"/>
    <property type="match status" value="1"/>
</dbReference>
<keyword evidence="2" id="KW-0645">Protease</keyword>
<evidence type="ECO:0000259" key="6">
    <source>
        <dbReference type="Pfam" id="PF03717"/>
    </source>
</evidence>
<evidence type="ECO:0000256" key="2">
    <source>
        <dbReference type="ARBA" id="ARBA00022645"/>
    </source>
</evidence>
<dbReference type="Pfam" id="PF03717">
    <property type="entry name" value="PBP_dimer"/>
    <property type="match status" value="1"/>
</dbReference>
<dbReference type="Pfam" id="PF00905">
    <property type="entry name" value="Transpeptidase"/>
    <property type="match status" value="1"/>
</dbReference>
<dbReference type="InterPro" id="IPR036138">
    <property type="entry name" value="PBP_dimer_sf"/>
</dbReference>
<gene>
    <name evidence="7" type="ORF">H1W37_05510</name>
</gene>
<dbReference type="Proteomes" id="UP000559404">
    <property type="component" value="Unassembled WGS sequence"/>
</dbReference>
<dbReference type="GO" id="GO:0071555">
    <property type="term" value="P:cell wall organization"/>
    <property type="evidence" value="ECO:0007669"/>
    <property type="project" value="TreeGrafter"/>
</dbReference>
<dbReference type="AlphaFoldDB" id="A0A838XR97"/>
<keyword evidence="8" id="KW-1185">Reference proteome</keyword>
<dbReference type="RefSeq" id="WP_181759301.1">
    <property type="nucleotide sequence ID" value="NZ_BMCR01000002.1"/>
</dbReference>
<dbReference type="GO" id="GO:0008658">
    <property type="term" value="F:penicillin binding"/>
    <property type="evidence" value="ECO:0007669"/>
    <property type="project" value="InterPro"/>
</dbReference>
<evidence type="ECO:0000259" key="5">
    <source>
        <dbReference type="Pfam" id="PF00905"/>
    </source>
</evidence>
<proteinExistence type="predicted"/>
<feature type="compositionally biased region" description="Basic residues" evidence="4">
    <location>
        <begin position="12"/>
        <end position="21"/>
    </location>
</feature>
<feature type="domain" description="Penicillin-binding protein transpeptidase" evidence="5">
    <location>
        <begin position="247"/>
        <end position="545"/>
    </location>
</feature>
<protein>
    <submittedName>
        <fullName evidence="7">Penicillin-binding protein 2</fullName>
    </submittedName>
</protein>
<evidence type="ECO:0000256" key="4">
    <source>
        <dbReference type="SAM" id="MobiDB-lite"/>
    </source>
</evidence>